<feature type="non-terminal residue" evidence="1">
    <location>
        <position position="54"/>
    </location>
</feature>
<dbReference type="EMBL" id="AEAH01003332">
    <property type="protein sequence ID" value="EGH35182.1"/>
    <property type="molecule type" value="Genomic_DNA"/>
</dbReference>
<accession>F3FY90</accession>
<sequence length="54" mass="5890">TATDVQDLTGCCRSIHHRVFQGGQRSKGVERDLQVDDAVVFRLGKVSAAHVDLP</sequence>
<organism evidence="1 2">
    <name type="scientific">Pseudomonas syringae pv. japonica str. M301072</name>
    <dbReference type="NCBI Taxonomy" id="629262"/>
    <lineage>
        <taxon>Bacteria</taxon>
        <taxon>Pseudomonadati</taxon>
        <taxon>Pseudomonadota</taxon>
        <taxon>Gammaproteobacteria</taxon>
        <taxon>Pseudomonadales</taxon>
        <taxon>Pseudomonadaceae</taxon>
        <taxon>Pseudomonas</taxon>
        <taxon>Pseudomonas syringae</taxon>
    </lineage>
</organism>
<evidence type="ECO:0000313" key="2">
    <source>
        <dbReference type="Proteomes" id="UP000004471"/>
    </source>
</evidence>
<protein>
    <submittedName>
        <fullName evidence="1">Uncharacterized protein</fullName>
    </submittedName>
</protein>
<feature type="non-terminal residue" evidence="1">
    <location>
        <position position="1"/>
    </location>
</feature>
<dbReference type="Proteomes" id="UP000004471">
    <property type="component" value="Unassembled WGS sequence"/>
</dbReference>
<evidence type="ECO:0000313" key="1">
    <source>
        <dbReference type="EMBL" id="EGH35182.1"/>
    </source>
</evidence>
<dbReference type="AlphaFoldDB" id="F3FY90"/>
<gene>
    <name evidence="1" type="ORF">PSYJA_41782</name>
</gene>
<proteinExistence type="predicted"/>
<comment type="caution">
    <text evidence="1">The sequence shown here is derived from an EMBL/GenBank/DDBJ whole genome shotgun (WGS) entry which is preliminary data.</text>
</comment>
<name>F3FY90_PSESX</name>
<reference evidence="1 2" key="1">
    <citation type="journal article" date="2011" name="PLoS Pathog.">
        <title>Dynamic evolution of pathogenicity revealed by sequencing and comparative genomics of 19 Pseudomonas syringae isolates.</title>
        <authorList>
            <person name="Baltrus D.A."/>
            <person name="Nishimura M.T."/>
            <person name="Romanchuk A."/>
            <person name="Chang J.H."/>
            <person name="Mukhtar M.S."/>
            <person name="Cherkis K."/>
            <person name="Roach J."/>
            <person name="Grant S.R."/>
            <person name="Jones C.D."/>
            <person name="Dangl J.L."/>
        </authorList>
    </citation>
    <scope>NUCLEOTIDE SEQUENCE [LARGE SCALE GENOMIC DNA]</scope>
    <source>
        <strain evidence="2">M301072PT</strain>
    </source>
</reference>